<feature type="transmembrane region" description="Helical" evidence="2">
    <location>
        <begin position="56"/>
        <end position="80"/>
    </location>
</feature>
<evidence type="ECO:0000313" key="4">
    <source>
        <dbReference type="Proteomes" id="UP000027178"/>
    </source>
</evidence>
<accession>A0A066Z2Y2</accession>
<dbReference type="AlphaFoldDB" id="A0A066Z2Y2"/>
<dbReference type="RefSeq" id="WP_035863976.1">
    <property type="nucleotide sequence ID" value="NZ_KK853997.1"/>
</dbReference>
<sequence>MAAGATNPNGARVPHEGERTVGELFAAASAELSSLVHDEIALAKAEIKADVVRGGIGTAAGVVAGVVALASIPMFSFAFAWGLQALGITTGWSFAIVGGAYVLIAAFLAFMMIRYFKKVRKPERTIAGAQATAQVLKNAKPRPATKEEIDRALGRIQ</sequence>
<dbReference type="eggNOG" id="ENOG50332VJ">
    <property type="taxonomic scope" value="Bacteria"/>
</dbReference>
<reference evidence="3 4" key="1">
    <citation type="submission" date="2014-05" db="EMBL/GenBank/DDBJ databases">
        <title>Draft Genome Sequence of Kitasatospora cheerisanensis KCTC 2395.</title>
        <authorList>
            <person name="Nam D.H."/>
        </authorList>
    </citation>
    <scope>NUCLEOTIDE SEQUENCE [LARGE SCALE GENOMIC DNA]</scope>
    <source>
        <strain evidence="3 4">KCTC 2395</strain>
    </source>
</reference>
<feature type="transmembrane region" description="Helical" evidence="2">
    <location>
        <begin position="92"/>
        <end position="116"/>
    </location>
</feature>
<comment type="caution">
    <text evidence="3">The sequence shown here is derived from an EMBL/GenBank/DDBJ whole genome shotgun (WGS) entry which is preliminary data.</text>
</comment>
<dbReference type="HOGENOM" id="CLU_106273_2_2_11"/>
<evidence type="ECO:0000313" key="3">
    <source>
        <dbReference type="EMBL" id="KDN84540.1"/>
    </source>
</evidence>
<dbReference type="InterPro" id="IPR009937">
    <property type="entry name" value="Phage_holin_3_6"/>
</dbReference>
<evidence type="ECO:0000256" key="2">
    <source>
        <dbReference type="SAM" id="Phobius"/>
    </source>
</evidence>
<evidence type="ECO:0000256" key="1">
    <source>
        <dbReference type="SAM" id="MobiDB-lite"/>
    </source>
</evidence>
<keyword evidence="2" id="KW-0472">Membrane</keyword>
<name>A0A066Z2Y2_9ACTN</name>
<gene>
    <name evidence="3" type="ORF">KCH_36320</name>
</gene>
<feature type="compositionally biased region" description="Basic and acidic residues" evidence="1">
    <location>
        <begin position="144"/>
        <end position="157"/>
    </location>
</feature>
<proteinExistence type="predicted"/>
<dbReference type="OrthoDB" id="5150146at2"/>
<keyword evidence="2" id="KW-1133">Transmembrane helix</keyword>
<keyword evidence="4" id="KW-1185">Reference proteome</keyword>
<dbReference type="PATRIC" id="fig|1348663.4.peg.3498"/>
<organism evidence="3 4">
    <name type="scientific">Kitasatospora cheerisanensis KCTC 2395</name>
    <dbReference type="NCBI Taxonomy" id="1348663"/>
    <lineage>
        <taxon>Bacteria</taxon>
        <taxon>Bacillati</taxon>
        <taxon>Actinomycetota</taxon>
        <taxon>Actinomycetes</taxon>
        <taxon>Kitasatosporales</taxon>
        <taxon>Streptomycetaceae</taxon>
        <taxon>Kitasatospora</taxon>
    </lineage>
</organism>
<protein>
    <submittedName>
        <fullName evidence="3">Transporter</fullName>
    </submittedName>
</protein>
<feature type="region of interest" description="Disordered" evidence="1">
    <location>
        <begin position="138"/>
        <end position="157"/>
    </location>
</feature>
<keyword evidence="2" id="KW-0812">Transmembrane</keyword>
<dbReference type="Proteomes" id="UP000027178">
    <property type="component" value="Unassembled WGS sequence"/>
</dbReference>
<dbReference type="Pfam" id="PF07332">
    <property type="entry name" value="Phage_holin_3_6"/>
    <property type="match status" value="1"/>
</dbReference>
<dbReference type="EMBL" id="JNBY01000092">
    <property type="protein sequence ID" value="KDN84540.1"/>
    <property type="molecule type" value="Genomic_DNA"/>
</dbReference>